<name>A0ABP7ND57_9GAMM</name>
<protein>
    <recommendedName>
        <fullName evidence="1">HDOD domain-containing protein</fullName>
    </recommendedName>
</protein>
<evidence type="ECO:0000313" key="3">
    <source>
        <dbReference type="Proteomes" id="UP001501565"/>
    </source>
</evidence>
<proteinExistence type="predicted"/>
<evidence type="ECO:0000259" key="1">
    <source>
        <dbReference type="Pfam" id="PF08668"/>
    </source>
</evidence>
<dbReference type="Proteomes" id="UP001501565">
    <property type="component" value="Unassembled WGS sequence"/>
</dbReference>
<dbReference type="EMBL" id="BAABBN010000017">
    <property type="protein sequence ID" value="GAA3943332.1"/>
    <property type="molecule type" value="Genomic_DNA"/>
</dbReference>
<gene>
    <name evidence="2" type="ORF">GCM10022277_43920</name>
</gene>
<sequence>MWSQGSHYQVYKELLDGAITLPNLGKHYVNLKNRTETQPYDRSLPILNQQLLIALSANSDLSRLIINGANQGRYYGTPSVSQLEPAVARLDCQELSDLITLFAIRDLIIPDNLPANHIIRDLWEETLHVSSICAAICARLARHNHTPIKHGLLAGLVYQVGTIMLLNTYRNKGLSIPNRDHILNIPGNIVANVSSLAAIQWQLSPVIHECALRRNQYHEVNFDAFSIIDVLHMAIIVHRNTSSDGSKEVELKNSFPFIKAVKNRLIQEEADHFSQMIKGHSLLIFQGLTPLITKFPNHNPHHYRTTYLPYQKLG</sequence>
<keyword evidence="3" id="KW-1185">Reference proteome</keyword>
<dbReference type="SUPFAM" id="SSF109604">
    <property type="entry name" value="HD-domain/PDEase-like"/>
    <property type="match status" value="1"/>
</dbReference>
<dbReference type="Pfam" id="PF08668">
    <property type="entry name" value="HDOD"/>
    <property type="match status" value="1"/>
</dbReference>
<accession>A0ABP7ND57</accession>
<evidence type="ECO:0000313" key="2">
    <source>
        <dbReference type="EMBL" id="GAA3943332.1"/>
    </source>
</evidence>
<dbReference type="RefSeq" id="WP_344800814.1">
    <property type="nucleotide sequence ID" value="NZ_BAABBN010000017.1"/>
</dbReference>
<organism evidence="2 3">
    <name type="scientific">Litoribacillus peritrichatus</name>
    <dbReference type="NCBI Taxonomy" id="718191"/>
    <lineage>
        <taxon>Bacteria</taxon>
        <taxon>Pseudomonadati</taxon>
        <taxon>Pseudomonadota</taxon>
        <taxon>Gammaproteobacteria</taxon>
        <taxon>Oceanospirillales</taxon>
        <taxon>Oceanospirillaceae</taxon>
        <taxon>Litoribacillus</taxon>
    </lineage>
</organism>
<reference evidence="3" key="1">
    <citation type="journal article" date="2019" name="Int. J. Syst. Evol. Microbiol.">
        <title>The Global Catalogue of Microorganisms (GCM) 10K type strain sequencing project: providing services to taxonomists for standard genome sequencing and annotation.</title>
        <authorList>
            <consortium name="The Broad Institute Genomics Platform"/>
            <consortium name="The Broad Institute Genome Sequencing Center for Infectious Disease"/>
            <person name="Wu L."/>
            <person name="Ma J."/>
        </authorList>
    </citation>
    <scope>NUCLEOTIDE SEQUENCE [LARGE SCALE GENOMIC DNA]</scope>
    <source>
        <strain evidence="3">JCM 17551</strain>
    </source>
</reference>
<dbReference type="Gene3D" id="1.10.3210.10">
    <property type="entry name" value="Hypothetical protein af1432"/>
    <property type="match status" value="1"/>
</dbReference>
<feature type="domain" description="HDOD" evidence="1">
    <location>
        <begin position="55"/>
        <end position="176"/>
    </location>
</feature>
<comment type="caution">
    <text evidence="2">The sequence shown here is derived from an EMBL/GenBank/DDBJ whole genome shotgun (WGS) entry which is preliminary data.</text>
</comment>
<dbReference type="InterPro" id="IPR013976">
    <property type="entry name" value="HDOD"/>
</dbReference>